<evidence type="ECO:0000256" key="4">
    <source>
        <dbReference type="ARBA" id="ARBA00023242"/>
    </source>
</evidence>
<dbReference type="GO" id="GO:0030620">
    <property type="term" value="F:U2 snRNA binding"/>
    <property type="evidence" value="ECO:0007669"/>
    <property type="project" value="InterPro"/>
</dbReference>
<evidence type="ECO:0000256" key="7">
    <source>
        <dbReference type="SAM" id="MobiDB-lite"/>
    </source>
</evidence>
<dbReference type="STRING" id="741276.A0A2S5B9R2"/>
<name>A0A2S5B9R2_9BASI</name>
<evidence type="ECO:0000256" key="5">
    <source>
        <dbReference type="ARBA" id="ARBA00024196"/>
    </source>
</evidence>
<feature type="region of interest" description="Disordered" evidence="7">
    <location>
        <begin position="194"/>
        <end position="222"/>
    </location>
</feature>
<organism evidence="8 9">
    <name type="scientific">Rhodotorula taiwanensis</name>
    <dbReference type="NCBI Taxonomy" id="741276"/>
    <lineage>
        <taxon>Eukaryota</taxon>
        <taxon>Fungi</taxon>
        <taxon>Dikarya</taxon>
        <taxon>Basidiomycota</taxon>
        <taxon>Pucciniomycotina</taxon>
        <taxon>Microbotryomycetes</taxon>
        <taxon>Sporidiobolales</taxon>
        <taxon>Sporidiobolaceae</taxon>
        <taxon>Rhodotorula</taxon>
    </lineage>
</organism>
<evidence type="ECO:0000256" key="6">
    <source>
        <dbReference type="ARBA" id="ARBA00024238"/>
    </source>
</evidence>
<dbReference type="OrthoDB" id="433501at2759"/>
<comment type="caution">
    <text evidence="8">The sequence shown here is derived from an EMBL/GenBank/DDBJ whole genome shotgun (WGS) entry which is preliminary data.</text>
</comment>
<dbReference type="InterPro" id="IPR032675">
    <property type="entry name" value="LRR_dom_sf"/>
</dbReference>
<reference evidence="8 9" key="1">
    <citation type="journal article" date="2018" name="Front. Microbiol.">
        <title>Prospects for Fungal Bioremediation of Acidic Radioactive Waste Sites: Characterization and Genome Sequence of Rhodotorula taiwanensis MD1149.</title>
        <authorList>
            <person name="Tkavc R."/>
            <person name="Matrosova V.Y."/>
            <person name="Grichenko O.E."/>
            <person name="Gostincar C."/>
            <person name="Volpe R.P."/>
            <person name="Klimenkova P."/>
            <person name="Gaidamakova E.K."/>
            <person name="Zhou C.E."/>
            <person name="Stewart B.J."/>
            <person name="Lyman M.G."/>
            <person name="Malfatti S.A."/>
            <person name="Rubinfeld B."/>
            <person name="Courtot M."/>
            <person name="Singh J."/>
            <person name="Dalgard C.L."/>
            <person name="Hamilton T."/>
            <person name="Frey K.G."/>
            <person name="Gunde-Cimerman N."/>
            <person name="Dugan L."/>
            <person name="Daly M.J."/>
        </authorList>
    </citation>
    <scope>NUCLEOTIDE SEQUENCE [LARGE SCALE GENOMIC DNA]</scope>
    <source>
        <strain evidence="8 9">MD1149</strain>
    </source>
</reference>
<comment type="similarity">
    <text evidence="5">Belongs to the U2 small nuclear ribonucleoprotein A family.</text>
</comment>
<keyword evidence="4" id="KW-0539">Nucleus</keyword>
<dbReference type="PANTHER" id="PTHR10552">
    <property type="entry name" value="U2 SMALL NUCLEAR RIBONUCLEOPROTEIN A"/>
    <property type="match status" value="1"/>
</dbReference>
<dbReference type="EMBL" id="PJQD01000036">
    <property type="protein sequence ID" value="POY73506.1"/>
    <property type="molecule type" value="Genomic_DNA"/>
</dbReference>
<dbReference type="Gene3D" id="3.80.10.10">
    <property type="entry name" value="Ribonuclease Inhibitor"/>
    <property type="match status" value="1"/>
</dbReference>
<keyword evidence="9" id="KW-1185">Reference proteome</keyword>
<dbReference type="Proteomes" id="UP000237144">
    <property type="component" value="Unassembled WGS sequence"/>
</dbReference>
<accession>A0A2S5B9R2</accession>
<evidence type="ECO:0000313" key="8">
    <source>
        <dbReference type="EMBL" id="POY73506.1"/>
    </source>
</evidence>
<dbReference type="GO" id="GO:0000398">
    <property type="term" value="P:mRNA splicing, via spliceosome"/>
    <property type="evidence" value="ECO:0007669"/>
    <property type="project" value="InterPro"/>
</dbReference>
<dbReference type="GO" id="GO:0005686">
    <property type="term" value="C:U2 snRNP"/>
    <property type="evidence" value="ECO:0007669"/>
    <property type="project" value="TreeGrafter"/>
</dbReference>
<keyword evidence="2" id="KW-0433">Leucine-rich repeat</keyword>
<dbReference type="InterPro" id="IPR044640">
    <property type="entry name" value="RU2A"/>
</dbReference>
<evidence type="ECO:0000256" key="3">
    <source>
        <dbReference type="ARBA" id="ARBA00022737"/>
    </source>
</evidence>
<comment type="subcellular location">
    <subcellularLocation>
        <location evidence="1">Nucleus</location>
    </subcellularLocation>
</comment>
<dbReference type="AlphaFoldDB" id="A0A2S5B9R2"/>
<dbReference type="PANTHER" id="PTHR10552:SF6">
    <property type="entry name" value="U2 SMALL NUCLEAR RIBONUCLEOPROTEIN A"/>
    <property type="match status" value="1"/>
</dbReference>
<evidence type="ECO:0000313" key="9">
    <source>
        <dbReference type="Proteomes" id="UP000237144"/>
    </source>
</evidence>
<keyword evidence="3" id="KW-0677">Repeat</keyword>
<dbReference type="InterPro" id="IPR001611">
    <property type="entry name" value="Leu-rich_rpt"/>
</dbReference>
<dbReference type="PROSITE" id="PS51450">
    <property type="entry name" value="LRR"/>
    <property type="match status" value="1"/>
</dbReference>
<proteinExistence type="inferred from homology"/>
<dbReference type="Pfam" id="PF14580">
    <property type="entry name" value="LRR_9"/>
    <property type="match status" value="1"/>
</dbReference>
<protein>
    <recommendedName>
        <fullName evidence="6">U2 small nuclear ribonucleoprotein A'</fullName>
    </recommendedName>
</protein>
<evidence type="ECO:0000256" key="1">
    <source>
        <dbReference type="ARBA" id="ARBA00004123"/>
    </source>
</evidence>
<sequence length="278" mass="30609">MVRLDADLLARTPSYLSPLKDRELDLRGYQIPAIENLAVTKDQLDSIDLTDNQIHALANLPVLKRLHQLLLANNPVRTVSQHLGTSVPNLRTLVLTNAQIERDHLAQLAVTLARCRKLEHLSLKGCPVQQAPNYRAWIIFNCKRLRSLDYERVSLKERELANSLFLTPAGEPTPLHTSLLAATASTTAASAPALVSGAGSGTAAKTFEPGVEPAESQAGHAGRLLTKEEKDRVRKAIEGAESVEEIRRLQRMLAQGFVPTEKDLRDLERQKTRTNGSA</sequence>
<evidence type="ECO:0000256" key="2">
    <source>
        <dbReference type="ARBA" id="ARBA00022614"/>
    </source>
</evidence>
<gene>
    <name evidence="8" type="ORF">BMF94_3443</name>
</gene>
<dbReference type="SUPFAM" id="SSF52058">
    <property type="entry name" value="L domain-like"/>
    <property type="match status" value="1"/>
</dbReference>